<organism evidence="11 12">
    <name type="scientific">Niallia circulans</name>
    <name type="common">Bacillus circulans</name>
    <dbReference type="NCBI Taxonomy" id="1397"/>
    <lineage>
        <taxon>Bacteria</taxon>
        <taxon>Bacillati</taxon>
        <taxon>Bacillota</taxon>
        <taxon>Bacilli</taxon>
        <taxon>Bacillales</taxon>
        <taxon>Bacillaceae</taxon>
        <taxon>Niallia</taxon>
    </lineage>
</organism>
<dbReference type="SUPFAM" id="SSF55874">
    <property type="entry name" value="ATPase domain of HSP90 chaperone/DNA topoisomerase II/histidine kinase"/>
    <property type="match status" value="1"/>
</dbReference>
<evidence type="ECO:0000256" key="5">
    <source>
        <dbReference type="ARBA" id="ARBA00022679"/>
    </source>
</evidence>
<dbReference type="AlphaFoldDB" id="A0A268FFQ6"/>
<evidence type="ECO:0000313" key="11">
    <source>
        <dbReference type="EMBL" id="PAD84211.1"/>
    </source>
</evidence>
<dbReference type="SMART" id="SM00388">
    <property type="entry name" value="HisKA"/>
    <property type="match status" value="1"/>
</dbReference>
<dbReference type="FunFam" id="1.10.287.130:FF:000001">
    <property type="entry name" value="Two-component sensor histidine kinase"/>
    <property type="match status" value="1"/>
</dbReference>
<evidence type="ECO:0000256" key="9">
    <source>
        <dbReference type="ARBA" id="ARBA00023012"/>
    </source>
</evidence>
<dbReference type="InterPro" id="IPR050736">
    <property type="entry name" value="Sensor_HK_Regulatory"/>
</dbReference>
<evidence type="ECO:0000256" key="4">
    <source>
        <dbReference type="ARBA" id="ARBA00022553"/>
    </source>
</evidence>
<dbReference type="Gene3D" id="1.10.287.130">
    <property type="match status" value="1"/>
</dbReference>
<proteinExistence type="predicted"/>
<keyword evidence="6" id="KW-0547">Nucleotide-binding</keyword>
<gene>
    <name evidence="11" type="ORF">CHH57_05850</name>
</gene>
<dbReference type="EMBL" id="NPBQ01000031">
    <property type="protein sequence ID" value="PAD84211.1"/>
    <property type="molecule type" value="Genomic_DNA"/>
</dbReference>
<protein>
    <recommendedName>
        <fullName evidence="3">histidine kinase</fullName>
        <ecNumber evidence="3">2.7.13.3</ecNumber>
    </recommendedName>
</protein>
<comment type="subcellular location">
    <subcellularLocation>
        <location evidence="2">Cell membrane</location>
        <topology evidence="2">Multi-pass membrane protein</topology>
    </subcellularLocation>
</comment>
<evidence type="ECO:0000313" key="12">
    <source>
        <dbReference type="Proteomes" id="UP000216961"/>
    </source>
</evidence>
<dbReference type="PRINTS" id="PR00344">
    <property type="entry name" value="BCTRLSENSOR"/>
</dbReference>
<dbReference type="InterPro" id="IPR005467">
    <property type="entry name" value="His_kinase_dom"/>
</dbReference>
<accession>A0A268FFQ6</accession>
<dbReference type="Pfam" id="PF00512">
    <property type="entry name" value="HisKA"/>
    <property type="match status" value="1"/>
</dbReference>
<dbReference type="SMART" id="SM00387">
    <property type="entry name" value="HATPase_c"/>
    <property type="match status" value="1"/>
</dbReference>
<dbReference type="RefSeq" id="WP_095329351.1">
    <property type="nucleotide sequence ID" value="NZ_CP026031.1"/>
</dbReference>
<dbReference type="CDD" id="cd00082">
    <property type="entry name" value="HisKA"/>
    <property type="match status" value="1"/>
</dbReference>
<dbReference type="SUPFAM" id="SSF47384">
    <property type="entry name" value="Homodimeric domain of signal transducing histidine kinase"/>
    <property type="match status" value="1"/>
</dbReference>
<evidence type="ECO:0000256" key="6">
    <source>
        <dbReference type="ARBA" id="ARBA00022741"/>
    </source>
</evidence>
<name>A0A268FFQ6_NIACI</name>
<comment type="caution">
    <text evidence="11">The sequence shown here is derived from an EMBL/GenBank/DDBJ whole genome shotgun (WGS) entry which is preliminary data.</text>
</comment>
<sequence>MKFSQWMKRIAGFLAIIIFLMVCCSFSYWLTAWFYEAIQVTPSEFIRQLINCIAGFFLFGCIIAVISKIPWIRSKQDKHLYPIIQAIKMIAEGNFNIDLSYYKNQFREGDNDHPYYQIVTNISHMAEKLGEMEEMRQEFISNVSHEIQSPLTSISGFAHALKNDDLSPQERNHYLDIIEMESIRLSKLSENLLKLTSLESEHLPLEQKEYRLDRQLRRIILANEPQWTEKEIDMDISLANVTIMADEEMLDQVWINLLHNSIKFTPKGGTITVKAFKSENKIITVKIKDTGIGMEQDSLMHIFERFYKADKSRSRNTGGNGLGLSIVKKIIDLHKGEIQVKSQIGKGTEITVKIGKQKDGSIEIN</sequence>
<keyword evidence="4" id="KW-0597">Phosphoprotein</keyword>
<dbReference type="FunFam" id="3.30.565.10:FF:000006">
    <property type="entry name" value="Sensor histidine kinase WalK"/>
    <property type="match status" value="1"/>
</dbReference>
<dbReference type="KEGG" id="bcir:C2I06_18030"/>
<keyword evidence="7 11" id="KW-0418">Kinase</keyword>
<keyword evidence="8" id="KW-0067">ATP-binding</keyword>
<evidence type="ECO:0000256" key="8">
    <source>
        <dbReference type="ARBA" id="ARBA00022840"/>
    </source>
</evidence>
<keyword evidence="10" id="KW-0472">Membrane</keyword>
<dbReference type="InterPro" id="IPR036097">
    <property type="entry name" value="HisK_dim/P_sf"/>
</dbReference>
<reference evidence="11 12" key="1">
    <citation type="submission" date="2017-07" db="EMBL/GenBank/DDBJ databases">
        <title>Isolation and whole genome analysis of endospore-forming bacteria from heroin.</title>
        <authorList>
            <person name="Kalinowski J."/>
            <person name="Ahrens B."/>
            <person name="Al-Dilaimi A."/>
            <person name="Winkler A."/>
            <person name="Wibberg D."/>
            <person name="Schleenbecker U."/>
            <person name="Ruckert C."/>
            <person name="Wolfel R."/>
            <person name="Grass G."/>
        </authorList>
    </citation>
    <scope>NUCLEOTIDE SEQUENCE [LARGE SCALE GENOMIC DNA]</scope>
    <source>
        <strain evidence="11 12">7521-2</strain>
    </source>
</reference>
<evidence type="ECO:0000256" key="2">
    <source>
        <dbReference type="ARBA" id="ARBA00004651"/>
    </source>
</evidence>
<comment type="catalytic activity">
    <reaction evidence="1">
        <text>ATP + protein L-histidine = ADP + protein N-phospho-L-histidine.</text>
        <dbReference type="EC" id="2.7.13.3"/>
    </reaction>
</comment>
<evidence type="ECO:0000256" key="7">
    <source>
        <dbReference type="ARBA" id="ARBA00022777"/>
    </source>
</evidence>
<dbReference type="EC" id="2.7.13.3" evidence="3"/>
<evidence type="ECO:0000256" key="3">
    <source>
        <dbReference type="ARBA" id="ARBA00012438"/>
    </source>
</evidence>
<dbReference type="Pfam" id="PF02518">
    <property type="entry name" value="HATPase_c"/>
    <property type="match status" value="1"/>
</dbReference>
<dbReference type="PANTHER" id="PTHR43711">
    <property type="entry name" value="TWO-COMPONENT HISTIDINE KINASE"/>
    <property type="match status" value="1"/>
</dbReference>
<dbReference type="Gene3D" id="3.30.565.10">
    <property type="entry name" value="Histidine kinase-like ATPase, C-terminal domain"/>
    <property type="match status" value="1"/>
</dbReference>
<dbReference type="GO" id="GO:0000155">
    <property type="term" value="F:phosphorelay sensor kinase activity"/>
    <property type="evidence" value="ECO:0007669"/>
    <property type="project" value="InterPro"/>
</dbReference>
<keyword evidence="5" id="KW-0808">Transferase</keyword>
<dbReference type="GO" id="GO:0005524">
    <property type="term" value="F:ATP binding"/>
    <property type="evidence" value="ECO:0007669"/>
    <property type="project" value="UniProtKB-KW"/>
</dbReference>
<dbReference type="GO" id="GO:0005886">
    <property type="term" value="C:plasma membrane"/>
    <property type="evidence" value="ECO:0007669"/>
    <property type="project" value="UniProtKB-SubCell"/>
</dbReference>
<dbReference type="InterPro" id="IPR004358">
    <property type="entry name" value="Sig_transdc_His_kin-like_C"/>
</dbReference>
<dbReference type="PANTHER" id="PTHR43711:SF1">
    <property type="entry name" value="HISTIDINE KINASE 1"/>
    <property type="match status" value="1"/>
</dbReference>
<evidence type="ECO:0000256" key="10">
    <source>
        <dbReference type="ARBA" id="ARBA00023136"/>
    </source>
</evidence>
<dbReference type="PROSITE" id="PS50109">
    <property type="entry name" value="HIS_KIN"/>
    <property type="match status" value="1"/>
</dbReference>
<evidence type="ECO:0000256" key="1">
    <source>
        <dbReference type="ARBA" id="ARBA00000085"/>
    </source>
</evidence>
<dbReference type="InterPro" id="IPR036890">
    <property type="entry name" value="HATPase_C_sf"/>
</dbReference>
<dbReference type="InterPro" id="IPR003661">
    <property type="entry name" value="HisK_dim/P_dom"/>
</dbReference>
<dbReference type="InterPro" id="IPR003594">
    <property type="entry name" value="HATPase_dom"/>
</dbReference>
<dbReference type="Proteomes" id="UP000216961">
    <property type="component" value="Unassembled WGS sequence"/>
</dbReference>
<keyword evidence="9" id="KW-0902">Two-component regulatory system</keyword>